<dbReference type="EMBL" id="PJQL01003266">
    <property type="protein sequence ID" value="RCH81820.1"/>
    <property type="molecule type" value="Genomic_DNA"/>
</dbReference>
<keyword evidence="4" id="KW-1133">Transmembrane helix</keyword>
<accession>A0A367IVU7</accession>
<feature type="region of interest" description="Disordered" evidence="3">
    <location>
        <begin position="465"/>
        <end position="492"/>
    </location>
</feature>
<dbReference type="Gene3D" id="2.120.10.80">
    <property type="entry name" value="Kelch-type beta propeller"/>
    <property type="match status" value="2"/>
</dbReference>
<evidence type="ECO:0000256" key="5">
    <source>
        <dbReference type="SAM" id="SignalP"/>
    </source>
</evidence>
<dbReference type="OrthoDB" id="2275515at2759"/>
<keyword evidence="7" id="KW-1185">Reference proteome</keyword>
<feature type="chain" id="PRO_5017000692" description="Galactose oxidase" evidence="5">
    <location>
        <begin position="26"/>
        <end position="509"/>
    </location>
</feature>
<sequence length="509" mass="56151">QIKMCIVLILSVLLIHLYCFSKADAITLNGRIYPVCTYLNNQIYCYGGNQTPIVNVLIDPGFYTLNLSKIQLLDQLDWEPIKVKNDFVPEKRLQTQFAVLSKGTQLLLEGGRHEVRFDNTIVNDTIRYDALENIWKSVSNNSQLIDTDAADNGVTVNLPSSTGDRVLFFRGPKNSKNATSCSKGSSLTEYNTMSNTWSNFTLNTNIPTDAISIGSSATLDQKSGIIYFFGGAHVDSSCNNNVYLNFTAGYTFDTKNGIWSQNNYTSNDGRFPSPRAQFTTVLAPNSRHIILYGGQNDNEVVSDYLYTLNLDNNTWTHVNLNATGQILTRAYHSAVLVNTTLFILFGYQTKGALAAGSIALDVSDVTNIQLLSQYPPSIENTTMPQQPSTTSQPSLPPKSLSAGAKAGVAIGVIIGTAAIFGVVFLLYHKRAKRLTQSAYQAQKKVDIKDPDALDWDKIENEHLELKRPPALNQPRPTSSLVRLTPDADPNSTYTIHKAEDISQTPDARL</sequence>
<organism evidence="6 7">
    <name type="scientific">Rhizopus azygosporus</name>
    <name type="common">Rhizopus microsporus var. azygosporus</name>
    <dbReference type="NCBI Taxonomy" id="86630"/>
    <lineage>
        <taxon>Eukaryota</taxon>
        <taxon>Fungi</taxon>
        <taxon>Fungi incertae sedis</taxon>
        <taxon>Mucoromycota</taxon>
        <taxon>Mucoromycotina</taxon>
        <taxon>Mucoromycetes</taxon>
        <taxon>Mucorales</taxon>
        <taxon>Mucorineae</taxon>
        <taxon>Rhizopodaceae</taxon>
        <taxon>Rhizopus</taxon>
    </lineage>
</organism>
<feature type="signal peptide" evidence="5">
    <location>
        <begin position="1"/>
        <end position="25"/>
    </location>
</feature>
<keyword evidence="1" id="KW-0880">Kelch repeat</keyword>
<feature type="non-terminal residue" evidence="6">
    <location>
        <position position="1"/>
    </location>
</feature>
<evidence type="ECO:0000256" key="3">
    <source>
        <dbReference type="SAM" id="MobiDB-lite"/>
    </source>
</evidence>
<reference evidence="6 7" key="1">
    <citation type="journal article" date="2018" name="G3 (Bethesda)">
        <title>Phylogenetic and Phylogenomic Definition of Rhizopus Species.</title>
        <authorList>
            <person name="Gryganskyi A.P."/>
            <person name="Golan J."/>
            <person name="Dolatabadi S."/>
            <person name="Mondo S."/>
            <person name="Robb S."/>
            <person name="Idnurm A."/>
            <person name="Muszewska A."/>
            <person name="Steczkiewicz K."/>
            <person name="Masonjones S."/>
            <person name="Liao H.L."/>
            <person name="Gajdeczka M.T."/>
            <person name="Anike F."/>
            <person name="Vuek A."/>
            <person name="Anishchenko I.M."/>
            <person name="Voigt K."/>
            <person name="de Hoog G.S."/>
            <person name="Smith M.E."/>
            <person name="Heitman J."/>
            <person name="Vilgalys R."/>
            <person name="Stajich J.E."/>
        </authorList>
    </citation>
    <scope>NUCLEOTIDE SEQUENCE [LARGE SCALE GENOMIC DNA]</scope>
    <source>
        <strain evidence="6 7">CBS 357.93</strain>
    </source>
</reference>
<evidence type="ECO:0000256" key="1">
    <source>
        <dbReference type="ARBA" id="ARBA00022441"/>
    </source>
</evidence>
<feature type="compositionally biased region" description="Low complexity" evidence="3">
    <location>
        <begin position="384"/>
        <end position="398"/>
    </location>
</feature>
<dbReference type="PANTHER" id="PTHR46093">
    <property type="entry name" value="ACYL-COA-BINDING DOMAIN-CONTAINING PROTEIN 5"/>
    <property type="match status" value="1"/>
</dbReference>
<feature type="transmembrane region" description="Helical" evidence="4">
    <location>
        <begin position="406"/>
        <end position="427"/>
    </location>
</feature>
<proteinExistence type="predicted"/>
<dbReference type="InterPro" id="IPR015915">
    <property type="entry name" value="Kelch-typ_b-propeller"/>
</dbReference>
<dbReference type="SUPFAM" id="SSF117281">
    <property type="entry name" value="Kelch motif"/>
    <property type="match status" value="1"/>
</dbReference>
<gene>
    <name evidence="6" type="ORF">CU097_002800</name>
</gene>
<dbReference type="PANTHER" id="PTHR46093:SF18">
    <property type="entry name" value="FIBRONECTIN TYPE-III DOMAIN-CONTAINING PROTEIN"/>
    <property type="match status" value="1"/>
</dbReference>
<keyword evidence="2" id="KW-0677">Repeat</keyword>
<keyword evidence="4" id="KW-0812">Transmembrane</keyword>
<name>A0A367IVU7_RHIAZ</name>
<dbReference type="Proteomes" id="UP000252139">
    <property type="component" value="Unassembled WGS sequence"/>
</dbReference>
<evidence type="ECO:0008006" key="8">
    <source>
        <dbReference type="Google" id="ProtNLM"/>
    </source>
</evidence>
<dbReference type="STRING" id="86630.A0A367IVU7"/>
<feature type="region of interest" description="Disordered" evidence="3">
    <location>
        <begin position="377"/>
        <end position="398"/>
    </location>
</feature>
<comment type="caution">
    <text evidence="6">The sequence shown here is derived from an EMBL/GenBank/DDBJ whole genome shotgun (WGS) entry which is preliminary data.</text>
</comment>
<evidence type="ECO:0000313" key="7">
    <source>
        <dbReference type="Proteomes" id="UP000252139"/>
    </source>
</evidence>
<keyword evidence="5" id="KW-0732">Signal</keyword>
<evidence type="ECO:0000256" key="4">
    <source>
        <dbReference type="SAM" id="Phobius"/>
    </source>
</evidence>
<evidence type="ECO:0000313" key="6">
    <source>
        <dbReference type="EMBL" id="RCH81820.1"/>
    </source>
</evidence>
<keyword evidence="4" id="KW-0472">Membrane</keyword>
<dbReference type="Pfam" id="PF24681">
    <property type="entry name" value="Kelch_KLHDC2_KLHL20_DRC7"/>
    <property type="match status" value="1"/>
</dbReference>
<protein>
    <recommendedName>
        <fullName evidence="8">Galactose oxidase</fullName>
    </recommendedName>
</protein>
<evidence type="ECO:0000256" key="2">
    <source>
        <dbReference type="ARBA" id="ARBA00022737"/>
    </source>
</evidence>
<dbReference type="AlphaFoldDB" id="A0A367IVU7"/>